<comment type="caution">
    <text evidence="3">The sequence shown here is derived from an EMBL/GenBank/DDBJ whole genome shotgun (WGS) entry which is preliminary data.</text>
</comment>
<dbReference type="GO" id="GO:0008168">
    <property type="term" value="F:methyltransferase activity"/>
    <property type="evidence" value="ECO:0007669"/>
    <property type="project" value="UniProtKB-KW"/>
</dbReference>
<sequence length="276" mass="31394">MSYLAQNLVWFRKKNGLTQDDLATRLGISYQAVSKWENNQSLPDVEQLVRISDIFHISMDALMGHTPSREKLTQYEAKYLQEDYYWGLEPSPLCYEVMRLKPPTQPWRVLDIGCGEGKDAVFFARNGYDVSAFDLADQGLEKAKKLAAVYGVEVNFFQADVLDFRANSEFDIVFSSGVLHYLTEDIREAAIRSYKEHTANGGIHALNVFVSKPFLSLPPDEESPETLWRSGELAMLYHDWHLRSFSEEIFDCSSSGIPHKHCMDVMIAENGFLAGC</sequence>
<protein>
    <submittedName>
        <fullName evidence="3">Methyltransferase domain-containing protein</fullName>
    </submittedName>
</protein>
<evidence type="ECO:0000256" key="1">
    <source>
        <dbReference type="ARBA" id="ARBA00023125"/>
    </source>
</evidence>
<dbReference type="Pfam" id="PF13649">
    <property type="entry name" value="Methyltransf_25"/>
    <property type="match status" value="1"/>
</dbReference>
<organism evidence="3 4">
    <name type="scientific">Hungatella hathewayi</name>
    <dbReference type="NCBI Taxonomy" id="154046"/>
    <lineage>
        <taxon>Bacteria</taxon>
        <taxon>Bacillati</taxon>
        <taxon>Bacillota</taxon>
        <taxon>Clostridia</taxon>
        <taxon>Lachnospirales</taxon>
        <taxon>Lachnospiraceae</taxon>
        <taxon>Hungatella</taxon>
    </lineage>
</organism>
<dbReference type="SUPFAM" id="SSF53335">
    <property type="entry name" value="S-adenosyl-L-methionine-dependent methyltransferases"/>
    <property type="match status" value="1"/>
</dbReference>
<dbReference type="GO" id="GO:0032259">
    <property type="term" value="P:methylation"/>
    <property type="evidence" value="ECO:0007669"/>
    <property type="project" value="UniProtKB-KW"/>
</dbReference>
<keyword evidence="1" id="KW-0238">DNA-binding</keyword>
<dbReference type="RefSeq" id="WP_117441201.1">
    <property type="nucleotide sequence ID" value="NZ_QVIA01000026.1"/>
</dbReference>
<dbReference type="CDD" id="cd02440">
    <property type="entry name" value="AdoMet_MTases"/>
    <property type="match status" value="1"/>
</dbReference>
<proteinExistence type="predicted"/>
<dbReference type="Gene3D" id="1.10.260.40">
    <property type="entry name" value="lambda repressor-like DNA-binding domains"/>
    <property type="match status" value="1"/>
</dbReference>
<dbReference type="SUPFAM" id="SSF47413">
    <property type="entry name" value="lambda repressor-like DNA-binding domains"/>
    <property type="match status" value="1"/>
</dbReference>
<dbReference type="InterPro" id="IPR001387">
    <property type="entry name" value="Cro/C1-type_HTH"/>
</dbReference>
<evidence type="ECO:0000313" key="4">
    <source>
        <dbReference type="Proteomes" id="UP000261111"/>
    </source>
</evidence>
<dbReference type="PROSITE" id="PS50943">
    <property type="entry name" value="HTH_CROC1"/>
    <property type="match status" value="1"/>
</dbReference>
<reference evidence="3 4" key="1">
    <citation type="submission" date="2018-08" db="EMBL/GenBank/DDBJ databases">
        <title>A genome reference for cultivated species of the human gut microbiota.</title>
        <authorList>
            <person name="Zou Y."/>
            <person name="Xue W."/>
            <person name="Luo G."/>
        </authorList>
    </citation>
    <scope>NUCLEOTIDE SEQUENCE [LARGE SCALE GENOMIC DNA]</scope>
    <source>
        <strain evidence="3 4">AF19-21</strain>
    </source>
</reference>
<dbReference type="Proteomes" id="UP000261111">
    <property type="component" value="Unassembled WGS sequence"/>
</dbReference>
<dbReference type="AlphaFoldDB" id="A0A3E2WIF6"/>
<dbReference type="Gene3D" id="3.40.50.150">
    <property type="entry name" value="Vaccinia Virus protein VP39"/>
    <property type="match status" value="1"/>
</dbReference>
<keyword evidence="3" id="KW-0489">Methyltransferase</keyword>
<dbReference type="GO" id="GO:0003677">
    <property type="term" value="F:DNA binding"/>
    <property type="evidence" value="ECO:0007669"/>
    <property type="project" value="UniProtKB-KW"/>
</dbReference>
<accession>A0A3E2WIF6</accession>
<evidence type="ECO:0000313" key="3">
    <source>
        <dbReference type="EMBL" id="RGC26848.1"/>
    </source>
</evidence>
<evidence type="ECO:0000259" key="2">
    <source>
        <dbReference type="PROSITE" id="PS50943"/>
    </source>
</evidence>
<dbReference type="InterPro" id="IPR029063">
    <property type="entry name" value="SAM-dependent_MTases_sf"/>
</dbReference>
<dbReference type="PANTHER" id="PTHR46558:SF13">
    <property type="entry name" value="HTH-TYPE TRANSCRIPTIONAL REGULATOR IMMR"/>
    <property type="match status" value="1"/>
</dbReference>
<dbReference type="SMART" id="SM00530">
    <property type="entry name" value="HTH_XRE"/>
    <property type="match status" value="1"/>
</dbReference>
<dbReference type="InterPro" id="IPR010982">
    <property type="entry name" value="Lambda_DNA-bd_dom_sf"/>
</dbReference>
<dbReference type="InterPro" id="IPR041698">
    <property type="entry name" value="Methyltransf_25"/>
</dbReference>
<feature type="domain" description="HTH cro/C1-type" evidence="2">
    <location>
        <begin position="12"/>
        <end position="62"/>
    </location>
</feature>
<dbReference type="CDD" id="cd00093">
    <property type="entry name" value="HTH_XRE"/>
    <property type="match status" value="1"/>
</dbReference>
<dbReference type="PANTHER" id="PTHR46558">
    <property type="entry name" value="TRACRIPTIONAL REGULATORY PROTEIN-RELATED-RELATED"/>
    <property type="match status" value="1"/>
</dbReference>
<dbReference type="EMBL" id="QVIA01000026">
    <property type="protein sequence ID" value="RGC26848.1"/>
    <property type="molecule type" value="Genomic_DNA"/>
</dbReference>
<dbReference type="Pfam" id="PF01381">
    <property type="entry name" value="HTH_3"/>
    <property type="match status" value="1"/>
</dbReference>
<name>A0A3E2WIF6_9FIRM</name>
<gene>
    <name evidence="3" type="ORF">DWX41_18815</name>
</gene>
<keyword evidence="3" id="KW-0808">Transferase</keyword>